<proteinExistence type="predicted"/>
<dbReference type="Gene3D" id="3.40.50.2000">
    <property type="entry name" value="Glycogen Phosphorylase B"/>
    <property type="match status" value="2"/>
</dbReference>
<dbReference type="SUPFAM" id="SSF53756">
    <property type="entry name" value="UDP-Glycosyltransferase/glycogen phosphorylase"/>
    <property type="match status" value="1"/>
</dbReference>
<dbReference type="OMA" id="MSLHRET"/>
<dbReference type="GO" id="GO:0035251">
    <property type="term" value="F:UDP-glucosyltransferase activity"/>
    <property type="evidence" value="ECO:0007669"/>
    <property type="project" value="InterPro"/>
</dbReference>
<accession>A0A2P6RN46</accession>
<reference evidence="2 3" key="1">
    <citation type="journal article" date="2018" name="Nat. Genet.">
        <title>The Rosa genome provides new insights in the design of modern roses.</title>
        <authorList>
            <person name="Bendahmane M."/>
        </authorList>
    </citation>
    <scope>NUCLEOTIDE SEQUENCE [LARGE SCALE GENOMIC DNA]</scope>
    <source>
        <strain evidence="3">cv. Old Blush</strain>
    </source>
</reference>
<dbReference type="EC" id="2.4.1.-" evidence="2"/>
<name>A0A2P6RN46_ROSCH</name>
<dbReference type="EMBL" id="PDCK01000040">
    <property type="protein sequence ID" value="PRQ47857.1"/>
    <property type="molecule type" value="Genomic_DNA"/>
</dbReference>
<protein>
    <submittedName>
        <fullName evidence="2">Putative hexosyltransferase</fullName>
        <ecNumber evidence="2">2.4.1.-</ecNumber>
    </submittedName>
</protein>
<keyword evidence="1 2" id="KW-0328">Glycosyltransferase</keyword>
<dbReference type="InterPro" id="IPR050481">
    <property type="entry name" value="UDP-glycosyltransf_plant"/>
</dbReference>
<evidence type="ECO:0000313" key="3">
    <source>
        <dbReference type="Proteomes" id="UP000238479"/>
    </source>
</evidence>
<organism evidence="2 3">
    <name type="scientific">Rosa chinensis</name>
    <name type="common">China rose</name>
    <dbReference type="NCBI Taxonomy" id="74649"/>
    <lineage>
        <taxon>Eukaryota</taxon>
        <taxon>Viridiplantae</taxon>
        <taxon>Streptophyta</taxon>
        <taxon>Embryophyta</taxon>
        <taxon>Tracheophyta</taxon>
        <taxon>Spermatophyta</taxon>
        <taxon>Magnoliopsida</taxon>
        <taxon>eudicotyledons</taxon>
        <taxon>Gunneridae</taxon>
        <taxon>Pentapetalae</taxon>
        <taxon>rosids</taxon>
        <taxon>fabids</taxon>
        <taxon>Rosales</taxon>
        <taxon>Rosaceae</taxon>
        <taxon>Rosoideae</taxon>
        <taxon>Rosoideae incertae sedis</taxon>
        <taxon>Rosa</taxon>
    </lineage>
</organism>
<evidence type="ECO:0000313" key="2">
    <source>
        <dbReference type="EMBL" id="PRQ47857.1"/>
    </source>
</evidence>
<dbReference type="STRING" id="74649.A0A2P6RN46"/>
<dbReference type="AlphaFoldDB" id="A0A2P6RN46"/>
<keyword evidence="2" id="KW-0808">Transferase</keyword>
<sequence length="76" mass="8842">MSLHRETEEKVQREKEASIDKHECLKWPDSKKPDSVVYVCFESVAKFNSTQLKEIEMTLEAAGQDFFCMVKKGKDE</sequence>
<dbReference type="PANTHER" id="PTHR48048">
    <property type="entry name" value="GLYCOSYLTRANSFERASE"/>
    <property type="match status" value="1"/>
</dbReference>
<gene>
    <name evidence="2" type="ORF">RchiOBHm_Chr2g0104301</name>
</gene>
<comment type="caution">
    <text evidence="2">The sequence shown here is derived from an EMBL/GenBank/DDBJ whole genome shotgun (WGS) entry which is preliminary data.</text>
</comment>
<dbReference type="Gramene" id="PRQ47857">
    <property type="protein sequence ID" value="PRQ47857"/>
    <property type="gene ID" value="RchiOBHm_Chr2g0104301"/>
</dbReference>
<keyword evidence="3" id="KW-1185">Reference proteome</keyword>
<dbReference type="Proteomes" id="UP000238479">
    <property type="component" value="Chromosome 2"/>
</dbReference>
<evidence type="ECO:0000256" key="1">
    <source>
        <dbReference type="ARBA" id="ARBA00022676"/>
    </source>
</evidence>